<dbReference type="PANTHER" id="PTHR34846:SF11">
    <property type="entry name" value="4-CARBOXYMUCONOLACTONE DECARBOXYLASE FAMILY PROTEIN (AFU_ORTHOLOGUE AFUA_6G11590)"/>
    <property type="match status" value="1"/>
</dbReference>
<gene>
    <name evidence="1" type="ORF">ACK2TP_17375</name>
</gene>
<dbReference type="EMBL" id="JBJYXY010000001">
    <property type="protein sequence ID" value="MFN2977546.1"/>
    <property type="molecule type" value="Genomic_DNA"/>
</dbReference>
<protein>
    <submittedName>
        <fullName evidence="1">Carboxymuconolactone decarboxylase family protein</fullName>
    </submittedName>
</protein>
<name>A0ABW9KRL2_9BACT</name>
<sequence length="188" mass="20366">MARLEPIAPGALTDEQRKLHETMLEGIRKNLKGFVTEREDGALVGPFPAMLHFPKLGTAAWSVFTALSEVSTLPKPAHEIAILVTGARMHSRYELYSHEVVAQQAGLEQAKIATITAGNRPADLSRDEGIAYDVASVLSAGGQLQESTYQQALSAFGERGCAELFYLIGCYQMISTLLNAYDVSVPGR</sequence>
<evidence type="ECO:0000313" key="1">
    <source>
        <dbReference type="EMBL" id="MFN2977546.1"/>
    </source>
</evidence>
<dbReference type="Gene3D" id="1.20.1290.10">
    <property type="entry name" value="AhpD-like"/>
    <property type="match status" value="1"/>
</dbReference>
<proteinExistence type="predicted"/>
<organism evidence="1 2">
    <name type="scientific">Terriglobus aquaticus</name>
    <dbReference type="NCBI Taxonomy" id="940139"/>
    <lineage>
        <taxon>Bacteria</taxon>
        <taxon>Pseudomonadati</taxon>
        <taxon>Acidobacteriota</taxon>
        <taxon>Terriglobia</taxon>
        <taxon>Terriglobales</taxon>
        <taxon>Acidobacteriaceae</taxon>
        <taxon>Terriglobus</taxon>
    </lineage>
</organism>
<accession>A0ABW9KRL2</accession>
<dbReference type="RefSeq" id="WP_263414296.1">
    <property type="nucleotide sequence ID" value="NZ_BAABBH010000001.1"/>
</dbReference>
<dbReference type="InterPro" id="IPR029032">
    <property type="entry name" value="AhpD-like"/>
</dbReference>
<comment type="caution">
    <text evidence="1">The sequence shown here is derived from an EMBL/GenBank/DDBJ whole genome shotgun (WGS) entry which is preliminary data.</text>
</comment>
<evidence type="ECO:0000313" key="2">
    <source>
        <dbReference type="Proteomes" id="UP001634747"/>
    </source>
</evidence>
<dbReference type="SUPFAM" id="SSF69118">
    <property type="entry name" value="AhpD-like"/>
    <property type="match status" value="1"/>
</dbReference>
<keyword evidence="2" id="KW-1185">Reference proteome</keyword>
<dbReference type="PANTHER" id="PTHR34846">
    <property type="entry name" value="4-CARBOXYMUCONOLACTONE DECARBOXYLASE FAMILY PROTEIN (AFU_ORTHOLOGUE AFUA_6G11590)"/>
    <property type="match status" value="1"/>
</dbReference>
<reference evidence="1 2" key="1">
    <citation type="submission" date="2024-12" db="EMBL/GenBank/DDBJ databases">
        <authorList>
            <person name="Lee Y."/>
        </authorList>
    </citation>
    <scope>NUCLEOTIDE SEQUENCE [LARGE SCALE GENOMIC DNA]</scope>
    <source>
        <strain evidence="1 2">03SUJ4</strain>
    </source>
</reference>
<dbReference type="Proteomes" id="UP001634747">
    <property type="component" value="Unassembled WGS sequence"/>
</dbReference>